<feature type="chain" id="PRO_5046277780" evidence="1">
    <location>
        <begin position="23"/>
        <end position="295"/>
    </location>
</feature>
<reference evidence="2 3" key="1">
    <citation type="submission" date="2024-06" db="EMBL/GenBank/DDBJ databases">
        <title>Fanconibacter daqui strain Q02 whole shotgun sequencing project.</title>
        <authorList>
            <person name="Rodrigues J.W.A."/>
            <person name="Viana L.C."/>
            <person name="Vieira E.C."/>
            <person name="Souza F.O.L."/>
            <person name="Alegria O.C."/>
            <person name="Patroca S."/>
            <person name="Cruz A.C.R."/>
            <person name="Nunes A.R.C."/>
        </authorList>
    </citation>
    <scope>NUCLEOTIDE SEQUENCE [LARGE SCALE GENOMIC DNA]</scope>
    <source>
        <strain evidence="2 3">Q02</strain>
    </source>
</reference>
<dbReference type="RefSeq" id="WP_024560097.1">
    <property type="nucleotide sequence ID" value="NZ_BMKJ01000001.1"/>
</dbReference>
<feature type="signal peptide" evidence="1">
    <location>
        <begin position="1"/>
        <end position="22"/>
    </location>
</feature>
<evidence type="ECO:0000313" key="2">
    <source>
        <dbReference type="EMBL" id="MER0124295.1"/>
    </source>
</evidence>
<evidence type="ECO:0000256" key="1">
    <source>
        <dbReference type="SAM" id="SignalP"/>
    </source>
</evidence>
<proteinExistence type="predicted"/>
<keyword evidence="3" id="KW-1185">Reference proteome</keyword>
<accession>A0ABV1PHH8</accession>
<name>A0ABV1PHH8_9ENTR</name>
<dbReference type="Proteomes" id="UP001447374">
    <property type="component" value="Unassembled WGS sequence"/>
</dbReference>
<keyword evidence="1" id="KW-0732">Signal</keyword>
<protein>
    <submittedName>
        <fullName evidence="2">HvnC protein</fullName>
    </submittedName>
</protein>
<evidence type="ECO:0000313" key="3">
    <source>
        <dbReference type="Proteomes" id="UP001447374"/>
    </source>
</evidence>
<sequence length="295" mass="32705">MLLKITVIILLAALAPFNFSEAAQTNGPDIAKAITDSYNATPADCGSSAQPAYLCSGVFIRGTDVYSDQYHTWDPSPASQESGGVSFSWLRKDAKFNKLAYSYNNGYIFYPFMNAPAGKTTSIDVLCIWPIDAASEYRSDSGCGPSSQYPTQSGPCQQQNIYTAEQWYDHYLEGGRSHLYQCGFETRSNSVYDRADGYYQAIRSMALISDESFNEQNELRLATWAQGMQRTLPIEAFFYISGTSGLSSAQNNQRDLLQSTDNAVWVPVIELKLPASPAEEAQFIFNDDDQAIHVH</sequence>
<gene>
    <name evidence="2" type="ORF">ABQG75_00870</name>
</gene>
<comment type="caution">
    <text evidence="2">The sequence shown here is derived from an EMBL/GenBank/DDBJ whole genome shotgun (WGS) entry which is preliminary data.</text>
</comment>
<organism evidence="2 3">
    <name type="scientific">Franconibacter daqui</name>
    <dbReference type="NCBI Taxonomy" id="2047724"/>
    <lineage>
        <taxon>Bacteria</taxon>
        <taxon>Pseudomonadati</taxon>
        <taxon>Pseudomonadota</taxon>
        <taxon>Gammaproteobacteria</taxon>
        <taxon>Enterobacterales</taxon>
        <taxon>Enterobacteriaceae</taxon>
        <taxon>Franconibacter</taxon>
    </lineage>
</organism>
<dbReference type="EMBL" id="JBEHGX010000001">
    <property type="protein sequence ID" value="MER0124295.1"/>
    <property type="molecule type" value="Genomic_DNA"/>
</dbReference>